<dbReference type="OrthoDB" id="972018at2"/>
<sequence>MKFIFTLLITLFFVSSLQAQTWNLEAGNNITRYVFTNSSGNNPDFLKSSSGLHLSLSRENKLSKAFVYDVGLAYNQYNNVGDVQNIPFSYQADFMGLTGGIGPSYTGLHGLTVSAKASAAVQTLMNGTQFLQNRYLDLADDDQFSGLKFSVGFTLSITKKVNDQISVYTSFQHLDTNTFGSSTLNFVPSTFSFGLKIATK</sequence>
<proteinExistence type="predicted"/>
<keyword evidence="1" id="KW-0732">Signal</keyword>
<feature type="signal peptide" evidence="1">
    <location>
        <begin position="1"/>
        <end position="19"/>
    </location>
</feature>
<dbReference type="AlphaFoldDB" id="A0A4Q9BGI3"/>
<evidence type="ECO:0000256" key="1">
    <source>
        <dbReference type="SAM" id="SignalP"/>
    </source>
</evidence>
<organism evidence="2 3">
    <name type="scientific">Aquirufa antheringensis</name>
    <dbReference type="NCBI Taxonomy" id="2516559"/>
    <lineage>
        <taxon>Bacteria</taxon>
        <taxon>Pseudomonadati</taxon>
        <taxon>Bacteroidota</taxon>
        <taxon>Cytophagia</taxon>
        <taxon>Cytophagales</taxon>
        <taxon>Flectobacillaceae</taxon>
        <taxon>Aquirufa</taxon>
    </lineage>
</organism>
<dbReference type="EMBL" id="SEWY01000001">
    <property type="protein sequence ID" value="TBH75390.1"/>
    <property type="molecule type" value="Genomic_DNA"/>
</dbReference>
<keyword evidence="3" id="KW-1185">Reference proteome</keyword>
<gene>
    <name evidence="2" type="ORF">EWU20_02095</name>
</gene>
<reference evidence="2 3" key="1">
    <citation type="submission" date="2019-02" db="EMBL/GenBank/DDBJ databases">
        <title>Genome of a new Bacteroidetes strain.</title>
        <authorList>
            <person name="Pitt A."/>
        </authorList>
    </citation>
    <scope>NUCLEOTIDE SEQUENCE [LARGE SCALE GENOMIC DNA]</scope>
    <source>
        <strain evidence="2 3">103A-SOEBACH</strain>
    </source>
</reference>
<protein>
    <recommendedName>
        <fullName evidence="4">Outer membrane protein beta-barrel domain-containing protein</fullName>
    </recommendedName>
</protein>
<evidence type="ECO:0000313" key="2">
    <source>
        <dbReference type="EMBL" id="TBH75390.1"/>
    </source>
</evidence>
<evidence type="ECO:0008006" key="4">
    <source>
        <dbReference type="Google" id="ProtNLM"/>
    </source>
</evidence>
<accession>A0A4Q9BGI3</accession>
<feature type="chain" id="PRO_5020942403" description="Outer membrane protein beta-barrel domain-containing protein" evidence="1">
    <location>
        <begin position="20"/>
        <end position="200"/>
    </location>
</feature>
<name>A0A4Q9BGI3_9BACT</name>
<evidence type="ECO:0000313" key="3">
    <source>
        <dbReference type="Proteomes" id="UP000293583"/>
    </source>
</evidence>
<dbReference type="Proteomes" id="UP000293583">
    <property type="component" value="Unassembled WGS sequence"/>
</dbReference>
<dbReference type="RefSeq" id="WP_130895494.1">
    <property type="nucleotide sequence ID" value="NZ_JAANOM010000002.1"/>
</dbReference>
<comment type="caution">
    <text evidence="2">The sequence shown here is derived from an EMBL/GenBank/DDBJ whole genome shotgun (WGS) entry which is preliminary data.</text>
</comment>